<accession>A0ACD5VTB7</accession>
<protein>
    <submittedName>
        <fullName evidence="1">Uncharacterized protein</fullName>
    </submittedName>
</protein>
<name>A0ACD5VTB7_AVESA</name>
<organism evidence="1 2">
    <name type="scientific">Avena sativa</name>
    <name type="common">Oat</name>
    <dbReference type="NCBI Taxonomy" id="4498"/>
    <lineage>
        <taxon>Eukaryota</taxon>
        <taxon>Viridiplantae</taxon>
        <taxon>Streptophyta</taxon>
        <taxon>Embryophyta</taxon>
        <taxon>Tracheophyta</taxon>
        <taxon>Spermatophyta</taxon>
        <taxon>Magnoliopsida</taxon>
        <taxon>Liliopsida</taxon>
        <taxon>Poales</taxon>
        <taxon>Poaceae</taxon>
        <taxon>BOP clade</taxon>
        <taxon>Pooideae</taxon>
        <taxon>Poodae</taxon>
        <taxon>Poeae</taxon>
        <taxon>Poeae Chloroplast Group 1 (Aveneae type)</taxon>
        <taxon>Aveninae</taxon>
        <taxon>Avena</taxon>
    </lineage>
</organism>
<evidence type="ECO:0000313" key="2">
    <source>
        <dbReference type="Proteomes" id="UP001732700"/>
    </source>
</evidence>
<proteinExistence type="predicted"/>
<keyword evidence="2" id="KW-1185">Reference proteome</keyword>
<evidence type="ECO:0000313" key="1">
    <source>
        <dbReference type="EnsemblPlants" id="AVESA.00010b.r2.3CG0513170.1.CDS.1"/>
    </source>
</evidence>
<reference evidence="1" key="1">
    <citation type="submission" date="2021-05" db="EMBL/GenBank/DDBJ databases">
        <authorList>
            <person name="Scholz U."/>
            <person name="Mascher M."/>
            <person name="Fiebig A."/>
        </authorList>
    </citation>
    <scope>NUCLEOTIDE SEQUENCE [LARGE SCALE GENOMIC DNA]</scope>
</reference>
<dbReference type="EnsemblPlants" id="AVESA.00010b.r2.3CG0513170.1">
    <property type="protein sequence ID" value="AVESA.00010b.r2.3CG0513170.1.CDS.1"/>
    <property type="gene ID" value="AVESA.00010b.r2.3CG0513170"/>
</dbReference>
<reference evidence="1" key="2">
    <citation type="submission" date="2025-09" db="UniProtKB">
        <authorList>
            <consortium name="EnsemblPlants"/>
        </authorList>
    </citation>
    <scope>IDENTIFICATION</scope>
</reference>
<dbReference type="Proteomes" id="UP001732700">
    <property type="component" value="Chromosome 3C"/>
</dbReference>
<sequence>MASPQNPRRRQQLGAGQSAWPDLPPELLESILCRLGPLGRIAVRLVCSPWRSCARAWISADLPFEAPRLLLRRPGSCGSLAFFSLRRDEILPFAVPDRVNAGRCCGQIGGWLAMAFDEERAIELRNLFSGESVAMPRAPAFPVAKIVLSAPPTSLGWVAAVLGSSGTLALLQPDVSGGAWITIGAGAEHGGFRDVAFWRGRLCALGNNGAVLAYRADLRARVAAVSELREKDRDHQNYRQVRWQRQTYLVESEGELLLVRKLYMVMRDSVEVEVEVRRFRPEESKWEEVSELPGRAVFVGAVASVVVALATAALPGVRENCVYFTRRDVDLIVPHAIGVYSLGDRDTAVVAIEGGHSVEVEPVWIIPSVV</sequence>